<dbReference type="Proteomes" id="UP000026915">
    <property type="component" value="Chromosome 7"/>
</dbReference>
<organism evidence="2 3">
    <name type="scientific">Theobroma cacao</name>
    <name type="common">Cacao</name>
    <name type="synonym">Cocoa</name>
    <dbReference type="NCBI Taxonomy" id="3641"/>
    <lineage>
        <taxon>Eukaryota</taxon>
        <taxon>Viridiplantae</taxon>
        <taxon>Streptophyta</taxon>
        <taxon>Embryophyta</taxon>
        <taxon>Tracheophyta</taxon>
        <taxon>Spermatophyta</taxon>
        <taxon>Magnoliopsida</taxon>
        <taxon>eudicotyledons</taxon>
        <taxon>Gunneridae</taxon>
        <taxon>Pentapetalae</taxon>
        <taxon>rosids</taxon>
        <taxon>malvids</taxon>
        <taxon>Malvales</taxon>
        <taxon>Malvaceae</taxon>
        <taxon>Byttnerioideae</taxon>
        <taxon>Theobroma</taxon>
    </lineage>
</organism>
<dbReference type="PANTHER" id="PTHR31293">
    <property type="entry name" value="RNI-LIKE SUPERFAMILY PROTEIN"/>
    <property type="match status" value="1"/>
</dbReference>
<keyword evidence="3" id="KW-1185">Reference proteome</keyword>
<dbReference type="HOGENOM" id="CLU_010721_1_1_1"/>
<gene>
    <name evidence="2" type="ORF">TCM_031113</name>
</gene>
<dbReference type="InterPro" id="IPR053781">
    <property type="entry name" value="F-box_AtFBL13-like"/>
</dbReference>
<reference evidence="2 3" key="1">
    <citation type="journal article" date="2013" name="Genome Biol.">
        <title>The genome sequence of the most widely cultivated cacao type and its use to identify candidate genes regulating pod color.</title>
        <authorList>
            <person name="Motamayor J.C."/>
            <person name="Mockaitis K."/>
            <person name="Schmutz J."/>
            <person name="Haiminen N."/>
            <person name="Iii D.L."/>
            <person name="Cornejo O."/>
            <person name="Findley S.D."/>
            <person name="Zheng P."/>
            <person name="Utro F."/>
            <person name="Royaert S."/>
            <person name="Saski C."/>
            <person name="Jenkins J."/>
            <person name="Podicheti R."/>
            <person name="Zhao M."/>
            <person name="Scheffler B.E."/>
            <person name="Stack J.C."/>
            <person name="Feltus F.A."/>
            <person name="Mustiga G.M."/>
            <person name="Amores F."/>
            <person name="Phillips W."/>
            <person name="Marelli J.P."/>
            <person name="May G.D."/>
            <person name="Shapiro H."/>
            <person name="Ma J."/>
            <person name="Bustamante C.D."/>
            <person name="Schnell R.J."/>
            <person name="Main D."/>
            <person name="Gilbert D."/>
            <person name="Parida L."/>
            <person name="Kuhn D.N."/>
        </authorList>
    </citation>
    <scope>NUCLEOTIDE SEQUENCE [LARGE SCALE GENOMIC DNA]</scope>
    <source>
        <strain evidence="3">cv. Matina 1-6</strain>
    </source>
</reference>
<dbReference type="Pfam" id="PF24758">
    <property type="entry name" value="LRR_At5g56370"/>
    <property type="match status" value="1"/>
</dbReference>
<dbReference type="EMBL" id="CM001885">
    <property type="protein sequence ID" value="EOY12603.1"/>
    <property type="molecule type" value="Genomic_DNA"/>
</dbReference>
<evidence type="ECO:0000313" key="3">
    <source>
        <dbReference type="Proteomes" id="UP000026915"/>
    </source>
</evidence>
<sequence length="418" mass="48699">MHSIKIQQDDSSEDFISQLPDELLHHILSFLPTKDIVSTSALSSRWKSLWTFFTIVNFDFNAWKEKQKERSSFLDRVRRELLIPDTTRIRKFHLHPDCAVHFSQILASMSIVSQVVNHKVEELDLSIPYYLESNLFTLPHCLFTSETLISLKLHMTQVALNNFPTSIFLPRLKTLYLDYIKFQDEHSAQFLLSACPVLKELYIDNCGWTETTKITISIPTLLTLSLIFFDENPPDMSIKICTPNLLNLYYTSSLQVELIACNLSSVIRAEVDVFGWLSYDQRVRVQAAHRTLRLLKAIRGVKFLELSYETLQAISFAENFQANDLPTFYNLTDLNVNFNFANRDGAALMHVLQKSPNLRSLHFPQGFDEEYQKHVIPVKDNAEEVRFLNIYSRMLRLWSGFQSIAQKIYQKTWERRRG</sequence>
<dbReference type="PROSITE" id="PS50181">
    <property type="entry name" value="FBOX"/>
    <property type="match status" value="1"/>
</dbReference>
<dbReference type="InterPro" id="IPR032675">
    <property type="entry name" value="LRR_dom_sf"/>
</dbReference>
<dbReference type="SMART" id="SM00256">
    <property type="entry name" value="FBOX"/>
    <property type="match status" value="1"/>
</dbReference>
<dbReference type="Gene3D" id="3.80.10.10">
    <property type="entry name" value="Ribonuclease Inhibitor"/>
    <property type="match status" value="1"/>
</dbReference>
<dbReference type="eggNOG" id="ENOG502RYTW">
    <property type="taxonomic scope" value="Eukaryota"/>
</dbReference>
<protein>
    <submittedName>
        <fullName evidence="2">F-box/RNI superfamily protein</fullName>
    </submittedName>
</protein>
<dbReference type="OMA" id="FENDIPM"/>
<dbReference type="InterPro" id="IPR055411">
    <property type="entry name" value="LRR_FXL15/At3g58940/PEG3-like"/>
</dbReference>
<dbReference type="Gramene" id="EOY12603">
    <property type="protein sequence ID" value="EOY12603"/>
    <property type="gene ID" value="TCM_031113"/>
</dbReference>
<dbReference type="InterPro" id="IPR055294">
    <property type="entry name" value="FBL60-like"/>
</dbReference>
<evidence type="ECO:0000313" key="2">
    <source>
        <dbReference type="EMBL" id="EOY12603.1"/>
    </source>
</evidence>
<dbReference type="SUPFAM" id="SSF81383">
    <property type="entry name" value="F-box domain"/>
    <property type="match status" value="1"/>
</dbReference>
<proteinExistence type="predicted"/>
<feature type="domain" description="F-box" evidence="1">
    <location>
        <begin position="13"/>
        <end position="66"/>
    </location>
</feature>
<evidence type="ECO:0000259" key="1">
    <source>
        <dbReference type="PROSITE" id="PS50181"/>
    </source>
</evidence>
<dbReference type="InParanoid" id="A0A061F6V7"/>
<dbReference type="AlphaFoldDB" id="A0A061F6V7"/>
<dbReference type="SUPFAM" id="SSF52047">
    <property type="entry name" value="RNI-like"/>
    <property type="match status" value="1"/>
</dbReference>
<dbReference type="CDD" id="cd22160">
    <property type="entry name" value="F-box_AtFBL13-like"/>
    <property type="match status" value="1"/>
</dbReference>
<dbReference type="Gene3D" id="1.20.1280.50">
    <property type="match status" value="1"/>
</dbReference>
<name>A0A061F6V7_THECC</name>
<dbReference type="InterPro" id="IPR036047">
    <property type="entry name" value="F-box-like_dom_sf"/>
</dbReference>
<dbReference type="InterPro" id="IPR001810">
    <property type="entry name" value="F-box_dom"/>
</dbReference>
<dbReference type="PANTHER" id="PTHR31293:SF12">
    <property type="entry name" value="RNI-LIKE SUPERFAMILY PROTEIN"/>
    <property type="match status" value="1"/>
</dbReference>
<dbReference type="Pfam" id="PF00646">
    <property type="entry name" value="F-box"/>
    <property type="match status" value="1"/>
</dbReference>
<accession>A0A061F6V7</accession>